<accession>A0AAD5PB88</accession>
<keyword evidence="4" id="KW-1185">Reference proteome</keyword>
<sequence length="208" mass="23595">MPLDLASLNSVKNFVEIFLTKYDQPHMLINNAGLISVGPFERVEDGFEAMFGVNVIGTHYLTILLLPILENSRPSRIVNVVLMLLSFELDRRLRSTGIFNLYINTSHPGSVKNGPYYERVRKNSPFDRFIGGLFLATADVGALPQLYLTTSPEVEEKNIHSKYYVPNAKPGWTSAYTKSEKEAEKAWNIVERFIKEKVPYYPGASIYI</sequence>
<evidence type="ECO:0000256" key="2">
    <source>
        <dbReference type="ARBA" id="ARBA00023002"/>
    </source>
</evidence>
<reference evidence="3" key="1">
    <citation type="journal article" date="2022" name="IScience">
        <title>Evolution of zygomycete secretomes and the origins of terrestrial fungal ecologies.</title>
        <authorList>
            <person name="Chang Y."/>
            <person name="Wang Y."/>
            <person name="Mondo S."/>
            <person name="Ahrendt S."/>
            <person name="Andreopoulos W."/>
            <person name="Barry K."/>
            <person name="Beard J."/>
            <person name="Benny G.L."/>
            <person name="Blankenship S."/>
            <person name="Bonito G."/>
            <person name="Cuomo C."/>
            <person name="Desiro A."/>
            <person name="Gervers K.A."/>
            <person name="Hundley H."/>
            <person name="Kuo A."/>
            <person name="LaButti K."/>
            <person name="Lang B.F."/>
            <person name="Lipzen A."/>
            <person name="O'Donnell K."/>
            <person name="Pangilinan J."/>
            <person name="Reynolds N."/>
            <person name="Sandor L."/>
            <person name="Smith M.E."/>
            <person name="Tsang A."/>
            <person name="Grigoriev I.V."/>
            <person name="Stajich J.E."/>
            <person name="Spatafora J.W."/>
        </authorList>
    </citation>
    <scope>NUCLEOTIDE SEQUENCE</scope>
    <source>
        <strain evidence="3">RSA 2281</strain>
    </source>
</reference>
<keyword evidence="2" id="KW-0560">Oxidoreductase</keyword>
<evidence type="ECO:0000313" key="4">
    <source>
        <dbReference type="Proteomes" id="UP001209540"/>
    </source>
</evidence>
<dbReference type="Gene3D" id="3.40.50.720">
    <property type="entry name" value="NAD(P)-binding Rossmann-like Domain"/>
    <property type="match status" value="1"/>
</dbReference>
<proteinExistence type="inferred from homology"/>
<evidence type="ECO:0000256" key="1">
    <source>
        <dbReference type="ARBA" id="ARBA00006484"/>
    </source>
</evidence>
<dbReference type="Proteomes" id="UP001209540">
    <property type="component" value="Unassembled WGS sequence"/>
</dbReference>
<evidence type="ECO:0000313" key="3">
    <source>
        <dbReference type="EMBL" id="KAI9250892.1"/>
    </source>
</evidence>
<dbReference type="Pfam" id="PF00106">
    <property type="entry name" value="adh_short"/>
    <property type="match status" value="1"/>
</dbReference>
<dbReference type="PANTHER" id="PTHR24320:SF148">
    <property type="entry name" value="NAD(P)-BINDING ROSSMANN-FOLD SUPERFAMILY PROTEIN"/>
    <property type="match status" value="1"/>
</dbReference>
<dbReference type="AlphaFoldDB" id="A0AAD5PB88"/>
<dbReference type="PANTHER" id="PTHR24320">
    <property type="entry name" value="RETINOL DEHYDROGENASE"/>
    <property type="match status" value="1"/>
</dbReference>
<dbReference type="InterPro" id="IPR002347">
    <property type="entry name" value="SDR_fam"/>
</dbReference>
<comment type="similarity">
    <text evidence="1">Belongs to the short-chain dehydrogenases/reductases (SDR) family.</text>
</comment>
<dbReference type="InterPro" id="IPR036291">
    <property type="entry name" value="NAD(P)-bd_dom_sf"/>
</dbReference>
<reference evidence="3" key="2">
    <citation type="submission" date="2023-02" db="EMBL/GenBank/DDBJ databases">
        <authorList>
            <consortium name="DOE Joint Genome Institute"/>
            <person name="Mondo S.J."/>
            <person name="Chang Y."/>
            <person name="Wang Y."/>
            <person name="Ahrendt S."/>
            <person name="Andreopoulos W."/>
            <person name="Barry K."/>
            <person name="Beard J."/>
            <person name="Benny G.L."/>
            <person name="Blankenship S."/>
            <person name="Bonito G."/>
            <person name="Cuomo C."/>
            <person name="Desiro A."/>
            <person name="Gervers K.A."/>
            <person name="Hundley H."/>
            <person name="Kuo A."/>
            <person name="LaButti K."/>
            <person name="Lang B.F."/>
            <person name="Lipzen A."/>
            <person name="O'Donnell K."/>
            <person name="Pangilinan J."/>
            <person name="Reynolds N."/>
            <person name="Sandor L."/>
            <person name="Smith M.W."/>
            <person name="Tsang A."/>
            <person name="Grigoriev I.V."/>
            <person name="Stajich J.E."/>
            <person name="Spatafora J.W."/>
        </authorList>
    </citation>
    <scope>NUCLEOTIDE SEQUENCE</scope>
    <source>
        <strain evidence="3">RSA 2281</strain>
    </source>
</reference>
<dbReference type="SUPFAM" id="SSF51735">
    <property type="entry name" value="NAD(P)-binding Rossmann-fold domains"/>
    <property type="match status" value="1"/>
</dbReference>
<dbReference type="EMBL" id="JAIXMP010000031">
    <property type="protein sequence ID" value="KAI9250892.1"/>
    <property type="molecule type" value="Genomic_DNA"/>
</dbReference>
<gene>
    <name evidence="3" type="ORF">BDA99DRAFT_444819</name>
</gene>
<dbReference type="GO" id="GO:0016491">
    <property type="term" value="F:oxidoreductase activity"/>
    <property type="evidence" value="ECO:0007669"/>
    <property type="project" value="UniProtKB-KW"/>
</dbReference>
<organism evidence="3 4">
    <name type="scientific">Phascolomyces articulosus</name>
    <dbReference type="NCBI Taxonomy" id="60185"/>
    <lineage>
        <taxon>Eukaryota</taxon>
        <taxon>Fungi</taxon>
        <taxon>Fungi incertae sedis</taxon>
        <taxon>Mucoromycota</taxon>
        <taxon>Mucoromycotina</taxon>
        <taxon>Mucoromycetes</taxon>
        <taxon>Mucorales</taxon>
        <taxon>Lichtheimiaceae</taxon>
        <taxon>Phascolomyces</taxon>
    </lineage>
</organism>
<name>A0AAD5PB88_9FUNG</name>
<protein>
    <submittedName>
        <fullName evidence="3">Uncharacterized protein</fullName>
    </submittedName>
</protein>
<comment type="caution">
    <text evidence="3">The sequence shown here is derived from an EMBL/GenBank/DDBJ whole genome shotgun (WGS) entry which is preliminary data.</text>
</comment>